<dbReference type="EMBL" id="JALLPJ020001163">
    <property type="protein sequence ID" value="KAL3775218.1"/>
    <property type="molecule type" value="Genomic_DNA"/>
</dbReference>
<dbReference type="Proteomes" id="UP001530400">
    <property type="component" value="Unassembled WGS sequence"/>
</dbReference>
<feature type="domain" description="Helicase-associated" evidence="2">
    <location>
        <begin position="238"/>
        <end position="297"/>
    </location>
</feature>
<feature type="domain" description="Helicase-associated" evidence="2">
    <location>
        <begin position="540"/>
        <end position="607"/>
    </location>
</feature>
<dbReference type="InterPro" id="IPR005114">
    <property type="entry name" value="Helicase_assoc"/>
</dbReference>
<feature type="domain" description="Helicase-associated" evidence="2">
    <location>
        <begin position="313"/>
        <end position="371"/>
    </location>
</feature>
<feature type="domain" description="Helicase-associated" evidence="2">
    <location>
        <begin position="613"/>
        <end position="672"/>
    </location>
</feature>
<feature type="domain" description="Helicase-associated" evidence="2">
    <location>
        <begin position="160"/>
        <end position="222"/>
    </location>
</feature>
<dbReference type="Gene3D" id="6.10.140.530">
    <property type="match status" value="9"/>
</dbReference>
<dbReference type="Pfam" id="PF03457">
    <property type="entry name" value="HA"/>
    <property type="match status" value="9"/>
</dbReference>
<proteinExistence type="predicted"/>
<protein>
    <recommendedName>
        <fullName evidence="2">Helicase-associated domain-containing protein</fullName>
    </recommendedName>
</protein>
<feature type="domain" description="Helicase-associated" evidence="2">
    <location>
        <begin position="713"/>
        <end position="772"/>
    </location>
</feature>
<feature type="domain" description="Helicase-associated" evidence="2">
    <location>
        <begin position="85"/>
        <end position="147"/>
    </location>
</feature>
<name>A0ABD3NH00_9STRA</name>
<evidence type="ECO:0000256" key="1">
    <source>
        <dbReference type="SAM" id="MobiDB-lite"/>
    </source>
</evidence>
<feature type="domain" description="Helicase-associated" evidence="2">
    <location>
        <begin position="384"/>
        <end position="443"/>
    </location>
</feature>
<dbReference type="PANTHER" id="PTHR33418">
    <property type="entry name" value="HELICASE-ASSOCIATED"/>
    <property type="match status" value="1"/>
</dbReference>
<gene>
    <name evidence="3" type="ORF">ACHAWO_007890</name>
</gene>
<evidence type="ECO:0000313" key="3">
    <source>
        <dbReference type="EMBL" id="KAL3775218.1"/>
    </source>
</evidence>
<dbReference type="AlphaFoldDB" id="A0ABD3NH00"/>
<dbReference type="PANTHER" id="PTHR33418:SF1">
    <property type="entry name" value="HELICASE-ASSOCIATED DOMAIN-CONTAINING PROTEIN"/>
    <property type="match status" value="1"/>
</dbReference>
<feature type="region of interest" description="Disordered" evidence="1">
    <location>
        <begin position="1"/>
        <end position="26"/>
    </location>
</feature>
<comment type="caution">
    <text evidence="3">The sequence shown here is derived from an EMBL/GenBank/DDBJ whole genome shotgun (WGS) entry which is preliminary data.</text>
</comment>
<sequence length="774" mass="89746">MDNNSDNNSEKKQSSDDVGVAKSSAAPAAIKDKAVDQRQLREFNEWLARWINYQGLLAKYWKTRAQYEQRLAAGDVAEKTSSSSSKWDIRFQELCEYKNDHGNCNVPSGFVYKYKPHLGTWVKNMRRLKKAGKLEDDKVTRLAMIGFEFVKASTETIAFSAAWHASFLQLKAFKDRHGNIEVPVGYLMPNNKKLDQWIDRQRRLFRGGKLPAELINKLEKLDLNLRGRGRPYGLGTPEWIEKYKELTVYYAANGNCDVPDDYEANPALGEWSRRQRDLYKMEALPGDHFKKLTELGFNFVQGKKKEAPTFSLWATRVTELEAYKEANGHTDVPRSFSLNQALGAWVHQTRVAYTEGKLTDEQIEELEELGFEFKLKKMRPRQARVWERNFAQLADYKEKNNGSFQGLRTDNPHIGEWLKRQKRYYRENALKQDRFDRLSELGVTFNEAPERKPPVILPWETQYGALVEYKNAHGDTNVPSVFPENQSLYHWANSQRAAFRSGRLSEERIHMLTTIGFDFSTDKAIRKGKPSKGKGFLCPAEFDHYFQKLLEYKTSNGDVNVPQRYNQDRSNLSPTFSLGTFVHYMRLYYKTAKLSSGYISRLQEIGFDFDVQESLWNTRCKELSAYKEAHGDFFVPYADNPALHQWKNNQIIRYNKGNLPKEHTDKLLAIGFDFIKGPPKTPSTKKPTPSKREPPTGIMFESQENRDQYLQDLWESNYQKLAAIYEQRGSSDIPLKYKDDPSLGAWVFAQKLSKKKNKLSSERIEKLDMLGFKF</sequence>
<keyword evidence="4" id="KW-1185">Reference proteome</keyword>
<reference evidence="3 4" key="1">
    <citation type="submission" date="2024-10" db="EMBL/GenBank/DDBJ databases">
        <title>Updated reference genomes for cyclostephanoid diatoms.</title>
        <authorList>
            <person name="Roberts W.R."/>
            <person name="Alverson A.J."/>
        </authorList>
    </citation>
    <scope>NUCLEOTIDE SEQUENCE [LARGE SCALE GENOMIC DNA]</scope>
    <source>
        <strain evidence="3 4">AJA010-31</strain>
    </source>
</reference>
<organism evidence="3 4">
    <name type="scientific">Cyclotella atomus</name>
    <dbReference type="NCBI Taxonomy" id="382360"/>
    <lineage>
        <taxon>Eukaryota</taxon>
        <taxon>Sar</taxon>
        <taxon>Stramenopiles</taxon>
        <taxon>Ochrophyta</taxon>
        <taxon>Bacillariophyta</taxon>
        <taxon>Coscinodiscophyceae</taxon>
        <taxon>Thalassiosirophycidae</taxon>
        <taxon>Stephanodiscales</taxon>
        <taxon>Stephanodiscaceae</taxon>
        <taxon>Cyclotella</taxon>
    </lineage>
</organism>
<feature type="region of interest" description="Disordered" evidence="1">
    <location>
        <begin position="678"/>
        <end position="697"/>
    </location>
</feature>
<evidence type="ECO:0000313" key="4">
    <source>
        <dbReference type="Proteomes" id="UP001530400"/>
    </source>
</evidence>
<evidence type="ECO:0000259" key="2">
    <source>
        <dbReference type="Pfam" id="PF03457"/>
    </source>
</evidence>
<accession>A0ABD3NH00</accession>
<feature type="domain" description="Helicase-associated" evidence="2">
    <location>
        <begin position="458"/>
        <end position="517"/>
    </location>
</feature>